<dbReference type="OrthoDB" id="9812065at2"/>
<dbReference type="PROSITE" id="PS51677">
    <property type="entry name" value="NODB"/>
    <property type="match status" value="1"/>
</dbReference>
<dbReference type="RefSeq" id="WP_006149840.1">
    <property type="nucleotide sequence ID" value="NZ_AFNN01000005.1"/>
</dbReference>
<sequence length="464" mass="52572">MTKKRLPQNKVKKKNNKKLGTLVLLLFITMLALGSVITYKVMSKHAFEQKIESLKKEKDEVYSQGTQKEHFRKEKSEIITYYPMVGDSVISSVKNEIVKDITDKVEGKEQLIFYYPEKGDSSLTGVENRLIKKQAFNLVNSNVVELENTTLSQLYLKEDGSVFTLDQLFTDTSKAKEKLLEDLKSTLQDKQVEQSVVDQVSADLSAAELSTWKFAYKDSQLVLYPVKATNNIEEIAMPISNFFDFIQTSYLTEKDAELYKKVQEEKHKKVVALTFDDGPNATTTPQALDILAKYKIKATFFVQGQNISGNEALLKRMKSEGHEVGNHSWNHPVLTKLSLEDAKKQITDTESAITSVLGTSSKLMRPPYGAVSDDIRNSLDLSFIMWDVDSLDWKSKNEAAILTEIQRQATNGSIILMHDIHQTSVNSLPKVIEYLQGQGYSFVTVSELLGNHVKPHEIYYSRNQ</sequence>
<dbReference type="InterPro" id="IPR054897">
    <property type="entry name" value="GlcNAc_deacetylase"/>
</dbReference>
<evidence type="ECO:0000256" key="2">
    <source>
        <dbReference type="ARBA" id="ARBA00022801"/>
    </source>
</evidence>
<proteinExistence type="predicted"/>
<dbReference type="Proteomes" id="UP000010138">
    <property type="component" value="Unassembled WGS sequence"/>
</dbReference>
<dbReference type="InterPro" id="IPR011330">
    <property type="entry name" value="Glyco_hydro/deAcase_b/a-brl"/>
</dbReference>
<comment type="caution">
    <text evidence="4">The sequence shown here is derived from an EMBL/GenBank/DDBJ whole genome shotgun (WGS) entry which is preliminary data.</text>
</comment>
<dbReference type="InterPro" id="IPR040802">
    <property type="entry name" value="PgdA_N"/>
</dbReference>
<dbReference type="eggNOG" id="COG0726">
    <property type="taxonomic scope" value="Bacteria"/>
</dbReference>
<dbReference type="PANTHER" id="PTHR10587:SF133">
    <property type="entry name" value="CHITIN DEACETYLASE 1-RELATED"/>
    <property type="match status" value="1"/>
</dbReference>
<dbReference type="GO" id="GO:0046872">
    <property type="term" value="F:metal ion binding"/>
    <property type="evidence" value="ECO:0007669"/>
    <property type="project" value="UniProtKB-KW"/>
</dbReference>
<dbReference type="InterPro" id="IPR050248">
    <property type="entry name" value="Polysacc_deacetylase_ArnD"/>
</dbReference>
<dbReference type="Gene3D" id="3.30.565.50">
    <property type="match status" value="1"/>
</dbReference>
<keyword evidence="1" id="KW-0479">Metal-binding</keyword>
<organism evidence="4 5">
    <name type="scientific">Streptococcus infantis SK1076</name>
    <dbReference type="NCBI Taxonomy" id="1005705"/>
    <lineage>
        <taxon>Bacteria</taxon>
        <taxon>Bacillati</taxon>
        <taxon>Bacillota</taxon>
        <taxon>Bacilli</taxon>
        <taxon>Lactobacillales</taxon>
        <taxon>Streptococcaceae</taxon>
        <taxon>Streptococcus</taxon>
    </lineage>
</organism>
<feature type="domain" description="NodB homology" evidence="3">
    <location>
        <begin position="269"/>
        <end position="443"/>
    </location>
</feature>
<dbReference type="EMBL" id="AFNN01000005">
    <property type="protein sequence ID" value="EGL87889.1"/>
    <property type="molecule type" value="Genomic_DNA"/>
</dbReference>
<accession>F5VYJ5</accession>
<dbReference type="GO" id="GO:0016020">
    <property type="term" value="C:membrane"/>
    <property type="evidence" value="ECO:0007669"/>
    <property type="project" value="TreeGrafter"/>
</dbReference>
<evidence type="ECO:0000313" key="5">
    <source>
        <dbReference type="Proteomes" id="UP000010138"/>
    </source>
</evidence>
<dbReference type="GO" id="GO:0016810">
    <property type="term" value="F:hydrolase activity, acting on carbon-nitrogen (but not peptide) bonds"/>
    <property type="evidence" value="ECO:0007669"/>
    <property type="project" value="InterPro"/>
</dbReference>
<name>F5VYJ5_9STRE</name>
<dbReference type="PANTHER" id="PTHR10587">
    <property type="entry name" value="GLYCOSYL TRANSFERASE-RELATED"/>
    <property type="match status" value="1"/>
</dbReference>
<keyword evidence="2" id="KW-0378">Hydrolase</keyword>
<dbReference type="NCBIfam" id="NF045820">
    <property type="entry name" value="PgAcgDacpgdA_Strep"/>
    <property type="match status" value="1"/>
</dbReference>
<dbReference type="GO" id="GO:0005975">
    <property type="term" value="P:carbohydrate metabolic process"/>
    <property type="evidence" value="ECO:0007669"/>
    <property type="project" value="InterPro"/>
</dbReference>
<gene>
    <name evidence="4" type="ORF">HMPREF9967_0755</name>
</gene>
<dbReference type="AlphaFoldDB" id="F5VYJ5"/>
<dbReference type="SUPFAM" id="SSF88713">
    <property type="entry name" value="Glycoside hydrolase/deacetylase"/>
    <property type="match status" value="1"/>
</dbReference>
<dbReference type="Pfam" id="PF01522">
    <property type="entry name" value="Polysacc_deac_1"/>
    <property type="match status" value="1"/>
</dbReference>
<evidence type="ECO:0000259" key="3">
    <source>
        <dbReference type="PROSITE" id="PS51677"/>
    </source>
</evidence>
<dbReference type="Gene3D" id="3.20.20.370">
    <property type="entry name" value="Glycoside hydrolase/deacetylase"/>
    <property type="match status" value="1"/>
</dbReference>
<protein>
    <submittedName>
        <fullName evidence="4">Polysaccharide deacetylase</fullName>
    </submittedName>
</protein>
<dbReference type="Pfam" id="PF18627">
    <property type="entry name" value="PgdA_N"/>
    <property type="match status" value="1"/>
</dbReference>
<reference evidence="4 5" key="1">
    <citation type="submission" date="2011-04" db="EMBL/GenBank/DDBJ databases">
        <authorList>
            <person name="Durkin A.S."/>
            <person name="Radune D."/>
            <person name="Hostetler J."/>
            <person name="Torralba M."/>
            <person name="Gillis M."/>
            <person name="Methe B."/>
            <person name="Sutton G."/>
            <person name="Nelson K.E."/>
        </authorList>
    </citation>
    <scope>NUCLEOTIDE SEQUENCE [LARGE SCALE GENOMIC DNA]</scope>
    <source>
        <strain evidence="4 5">SK1076</strain>
    </source>
</reference>
<evidence type="ECO:0000256" key="1">
    <source>
        <dbReference type="ARBA" id="ARBA00022723"/>
    </source>
</evidence>
<dbReference type="InterPro" id="IPR002509">
    <property type="entry name" value="NODB_dom"/>
</dbReference>
<evidence type="ECO:0000313" key="4">
    <source>
        <dbReference type="EMBL" id="EGL87889.1"/>
    </source>
</evidence>
<dbReference type="Gene3D" id="3.90.640.30">
    <property type="match status" value="1"/>
</dbReference>
<dbReference type="SUPFAM" id="SSF144015">
    <property type="entry name" value="Peptidoglycan deacetylase N-terminal noncatalytic region"/>
    <property type="match status" value="1"/>
</dbReference>